<dbReference type="Proteomes" id="UP000027120">
    <property type="component" value="Unassembled WGS sequence"/>
</dbReference>
<dbReference type="AlphaFoldDB" id="A0A067EJD1"/>
<accession>A0A067EJD1</accession>
<reference evidence="1 2" key="1">
    <citation type="submission" date="2014-04" db="EMBL/GenBank/DDBJ databases">
        <authorList>
            <consortium name="International Citrus Genome Consortium"/>
            <person name="Gmitter F."/>
            <person name="Chen C."/>
            <person name="Farmerie W."/>
            <person name="Harkins T."/>
            <person name="Desany B."/>
            <person name="Mohiuddin M."/>
            <person name="Kodira C."/>
            <person name="Borodovsky M."/>
            <person name="Lomsadze A."/>
            <person name="Burns P."/>
            <person name="Jenkins J."/>
            <person name="Prochnik S."/>
            <person name="Shu S."/>
            <person name="Chapman J."/>
            <person name="Pitluck S."/>
            <person name="Schmutz J."/>
            <person name="Rokhsar D."/>
        </authorList>
    </citation>
    <scope>NUCLEOTIDE SEQUENCE</scope>
</reference>
<name>A0A067EJD1_CITSI</name>
<organism evidence="1 2">
    <name type="scientific">Citrus sinensis</name>
    <name type="common">Sweet orange</name>
    <name type="synonym">Citrus aurantium var. sinensis</name>
    <dbReference type="NCBI Taxonomy" id="2711"/>
    <lineage>
        <taxon>Eukaryota</taxon>
        <taxon>Viridiplantae</taxon>
        <taxon>Streptophyta</taxon>
        <taxon>Embryophyta</taxon>
        <taxon>Tracheophyta</taxon>
        <taxon>Spermatophyta</taxon>
        <taxon>Magnoliopsida</taxon>
        <taxon>eudicotyledons</taxon>
        <taxon>Gunneridae</taxon>
        <taxon>Pentapetalae</taxon>
        <taxon>rosids</taxon>
        <taxon>malvids</taxon>
        <taxon>Sapindales</taxon>
        <taxon>Rutaceae</taxon>
        <taxon>Aurantioideae</taxon>
        <taxon>Citrus</taxon>
    </lineage>
</organism>
<evidence type="ECO:0000313" key="2">
    <source>
        <dbReference type="Proteomes" id="UP000027120"/>
    </source>
</evidence>
<dbReference type="eggNOG" id="ENOG502RY1G">
    <property type="taxonomic scope" value="Eukaryota"/>
</dbReference>
<sequence>LDILSFLQVASLKNLTGTNFEDWREFILFYLSTLNRDLALRVDEPAKPIDKSTTAEKAEWAAWDKSNRHCLDTMKYTIDRTTRDSILACDKAKDYLAAVRRTFKKVDKAEKGNYLRLLANTQYDGVSRVREHILKMTSYHKKLKDMDVNLPDDYLVFQILESLPPQFGNLRSQYNTQRDTWNITELTAYVVQEEE</sequence>
<dbReference type="PANTHER" id="PTHR35317">
    <property type="entry name" value="OS04G0629600 PROTEIN"/>
    <property type="match status" value="1"/>
</dbReference>
<gene>
    <name evidence="1" type="ORF">CISIN_1g043812mg</name>
</gene>
<feature type="non-terminal residue" evidence="1">
    <location>
        <position position="1"/>
    </location>
</feature>
<dbReference type="EMBL" id="KK784987">
    <property type="protein sequence ID" value="KDO55269.1"/>
    <property type="molecule type" value="Genomic_DNA"/>
</dbReference>
<dbReference type="SMR" id="A0A067EJD1"/>
<keyword evidence="2" id="KW-1185">Reference proteome</keyword>
<dbReference type="PANTHER" id="PTHR35317:SF42">
    <property type="entry name" value="RETROTRANSPOSON GAG DOMAIN-CONTAINING PROTEIN"/>
    <property type="match status" value="1"/>
</dbReference>
<evidence type="ECO:0000313" key="1">
    <source>
        <dbReference type="EMBL" id="KDO55269.1"/>
    </source>
</evidence>
<dbReference type="Pfam" id="PF14223">
    <property type="entry name" value="Retrotran_gag_2"/>
    <property type="match status" value="1"/>
</dbReference>
<protein>
    <submittedName>
        <fullName evidence="1">Uncharacterized protein</fullName>
    </submittedName>
</protein>
<proteinExistence type="predicted"/>
<dbReference type="PaxDb" id="2711-XP_006466609.1"/>